<organism evidence="2 3">
    <name type="scientific">Dendrobium chrysotoxum</name>
    <name type="common">Orchid</name>
    <dbReference type="NCBI Taxonomy" id="161865"/>
    <lineage>
        <taxon>Eukaryota</taxon>
        <taxon>Viridiplantae</taxon>
        <taxon>Streptophyta</taxon>
        <taxon>Embryophyta</taxon>
        <taxon>Tracheophyta</taxon>
        <taxon>Spermatophyta</taxon>
        <taxon>Magnoliopsida</taxon>
        <taxon>Liliopsida</taxon>
        <taxon>Asparagales</taxon>
        <taxon>Orchidaceae</taxon>
        <taxon>Epidendroideae</taxon>
        <taxon>Malaxideae</taxon>
        <taxon>Dendrobiinae</taxon>
        <taxon>Dendrobium</taxon>
    </lineage>
</organism>
<sequence length="400" mass="44920">MGDHAHAALIEGGGLKLINKLYKYLLQFLFTTLVPLDADMSSNARIIHHVLRTLIIPKAGDHINLTPLLYTVTYLIMTNTPIDEAQLIMDYIYKLSDIGLPHNRRKKNVALGHLVAYILEKKYNLIHHDPPTQLPIYFTDAFFRALFGWDQGSEGEDLEGEEGAPAPAPAPGPDQNFYQEIVQSAQHLAEHCTVKQTRQHSECSTQTAPLDMTVIPEEFLGNGSSAKTAARQIHRNTYNDRILSFICWRRLSSLSSAELTEKFKAKSTKSKLQVLLKYSSGLKNPAQDTERGGTGLWTRGRQHSQNLIDISIFTQDFDQMVIDNSLWCHSNLHLQTGTISMVLEQPLQSNDGTVLIPSLNSDTGKQNGWVVKRPQNLKKPTGQILKRNFVSFTSIYDVKS</sequence>
<feature type="region of interest" description="Disordered" evidence="1">
    <location>
        <begin position="154"/>
        <end position="173"/>
    </location>
</feature>
<protein>
    <submittedName>
        <fullName evidence="2">Uncharacterized protein</fullName>
    </submittedName>
</protein>
<dbReference type="Proteomes" id="UP000775213">
    <property type="component" value="Unassembled WGS sequence"/>
</dbReference>
<evidence type="ECO:0000313" key="2">
    <source>
        <dbReference type="EMBL" id="KAH0448720.1"/>
    </source>
</evidence>
<keyword evidence="3" id="KW-1185">Reference proteome</keyword>
<reference evidence="2 3" key="1">
    <citation type="journal article" date="2021" name="Hortic Res">
        <title>Chromosome-scale assembly of the Dendrobium chrysotoxum genome enhances the understanding of orchid evolution.</title>
        <authorList>
            <person name="Zhang Y."/>
            <person name="Zhang G.Q."/>
            <person name="Zhang D."/>
            <person name="Liu X.D."/>
            <person name="Xu X.Y."/>
            <person name="Sun W.H."/>
            <person name="Yu X."/>
            <person name="Zhu X."/>
            <person name="Wang Z.W."/>
            <person name="Zhao X."/>
            <person name="Zhong W.Y."/>
            <person name="Chen H."/>
            <person name="Yin W.L."/>
            <person name="Huang T."/>
            <person name="Niu S.C."/>
            <person name="Liu Z.J."/>
        </authorList>
    </citation>
    <scope>NUCLEOTIDE SEQUENCE [LARGE SCALE GENOMIC DNA]</scope>
    <source>
        <strain evidence="2">Lindl</strain>
    </source>
</reference>
<accession>A0AAV7FXP9</accession>
<comment type="caution">
    <text evidence="2">The sequence shown here is derived from an EMBL/GenBank/DDBJ whole genome shotgun (WGS) entry which is preliminary data.</text>
</comment>
<proteinExistence type="predicted"/>
<evidence type="ECO:0000256" key="1">
    <source>
        <dbReference type="SAM" id="MobiDB-lite"/>
    </source>
</evidence>
<evidence type="ECO:0000313" key="3">
    <source>
        <dbReference type="Proteomes" id="UP000775213"/>
    </source>
</evidence>
<dbReference type="EMBL" id="JAGFBR010000019">
    <property type="protein sequence ID" value="KAH0448720.1"/>
    <property type="molecule type" value="Genomic_DNA"/>
</dbReference>
<dbReference type="AlphaFoldDB" id="A0AAV7FXP9"/>
<name>A0AAV7FXP9_DENCH</name>
<gene>
    <name evidence="2" type="ORF">IEQ34_022520</name>
</gene>